<sequence>MTTSPLVSDPAAFWDRAAASFDEEPDHGLREPSVREAWRARLMSWLPDPPARVLDVGCGTGSLALLLAEEGHTVTGVDLSPRMAELARRKLAGRSAEVIVGDAADPPVGESRFDVLLCRHVVWNLADPHAALRRWRDLVRRGGRLVLVEGRWGTGTAEGIPWAGGVRALTLSQAVRDLVTELRVEPLTDPLLWGKEIDDERYALIATV</sequence>
<dbReference type="Gene3D" id="3.40.50.150">
    <property type="entry name" value="Vaccinia Virus protein VP39"/>
    <property type="match status" value="1"/>
</dbReference>
<evidence type="ECO:0000256" key="3">
    <source>
        <dbReference type="ARBA" id="ARBA00022691"/>
    </source>
</evidence>
<proteinExistence type="predicted"/>
<dbReference type="CDD" id="cd02440">
    <property type="entry name" value="AdoMet_MTases"/>
    <property type="match status" value="1"/>
</dbReference>
<dbReference type="InterPro" id="IPR013216">
    <property type="entry name" value="Methyltransf_11"/>
</dbReference>
<keyword evidence="6" id="KW-1185">Reference proteome</keyword>
<keyword evidence="3" id="KW-0949">S-adenosyl-L-methionine</keyword>
<evidence type="ECO:0000313" key="5">
    <source>
        <dbReference type="EMBL" id="MFD1935030.1"/>
    </source>
</evidence>
<accession>A0ABW4SZG7</accession>
<keyword evidence="2 5" id="KW-0808">Transferase</keyword>
<reference evidence="6" key="1">
    <citation type="journal article" date="2019" name="Int. J. Syst. Evol. Microbiol.">
        <title>The Global Catalogue of Microorganisms (GCM) 10K type strain sequencing project: providing services to taxonomists for standard genome sequencing and annotation.</title>
        <authorList>
            <consortium name="The Broad Institute Genomics Platform"/>
            <consortium name="The Broad Institute Genome Sequencing Center for Infectious Disease"/>
            <person name="Wu L."/>
            <person name="Ma J."/>
        </authorList>
    </citation>
    <scope>NUCLEOTIDE SEQUENCE [LARGE SCALE GENOMIC DNA]</scope>
    <source>
        <strain evidence="6">ICMP 6774ER</strain>
    </source>
</reference>
<keyword evidence="1 5" id="KW-0489">Methyltransferase</keyword>
<dbReference type="EMBL" id="JBHUFV010000038">
    <property type="protein sequence ID" value="MFD1935030.1"/>
    <property type="molecule type" value="Genomic_DNA"/>
</dbReference>
<evidence type="ECO:0000259" key="4">
    <source>
        <dbReference type="Pfam" id="PF08241"/>
    </source>
</evidence>
<dbReference type="SUPFAM" id="SSF53335">
    <property type="entry name" value="S-adenosyl-L-methionine-dependent methyltransferases"/>
    <property type="match status" value="1"/>
</dbReference>
<organism evidence="5 6">
    <name type="scientific">Nonomuraea mangrovi</name>
    <dbReference type="NCBI Taxonomy" id="2316207"/>
    <lineage>
        <taxon>Bacteria</taxon>
        <taxon>Bacillati</taxon>
        <taxon>Actinomycetota</taxon>
        <taxon>Actinomycetes</taxon>
        <taxon>Streptosporangiales</taxon>
        <taxon>Streptosporangiaceae</taxon>
        <taxon>Nonomuraea</taxon>
    </lineage>
</organism>
<comment type="caution">
    <text evidence="5">The sequence shown here is derived from an EMBL/GenBank/DDBJ whole genome shotgun (WGS) entry which is preliminary data.</text>
</comment>
<dbReference type="Pfam" id="PF08241">
    <property type="entry name" value="Methyltransf_11"/>
    <property type="match status" value="1"/>
</dbReference>
<dbReference type="PANTHER" id="PTHR43464:SF19">
    <property type="entry name" value="UBIQUINONE BIOSYNTHESIS O-METHYLTRANSFERASE, MITOCHONDRIAL"/>
    <property type="match status" value="1"/>
</dbReference>
<dbReference type="Proteomes" id="UP001597368">
    <property type="component" value="Unassembled WGS sequence"/>
</dbReference>
<gene>
    <name evidence="5" type="ORF">ACFSKW_26505</name>
</gene>
<evidence type="ECO:0000313" key="6">
    <source>
        <dbReference type="Proteomes" id="UP001597368"/>
    </source>
</evidence>
<dbReference type="PANTHER" id="PTHR43464">
    <property type="entry name" value="METHYLTRANSFERASE"/>
    <property type="match status" value="1"/>
</dbReference>
<evidence type="ECO:0000256" key="2">
    <source>
        <dbReference type="ARBA" id="ARBA00022679"/>
    </source>
</evidence>
<dbReference type="EC" id="2.1.1.222" evidence="5"/>
<dbReference type="GO" id="GO:0102208">
    <property type="term" value="F:2-polyprenyl-6-hydroxyphenol methylase activity"/>
    <property type="evidence" value="ECO:0007669"/>
    <property type="project" value="UniProtKB-EC"/>
</dbReference>
<dbReference type="InterPro" id="IPR029063">
    <property type="entry name" value="SAM-dependent_MTases_sf"/>
</dbReference>
<dbReference type="RefSeq" id="WP_379575144.1">
    <property type="nucleotide sequence ID" value="NZ_JBHUFV010000038.1"/>
</dbReference>
<protein>
    <submittedName>
        <fullName evidence="5">Class I SAM-dependent methyltransferase</fullName>
        <ecNumber evidence="5">2.1.1.222</ecNumber>
        <ecNumber evidence="5">2.1.1.64</ecNumber>
    </submittedName>
</protein>
<dbReference type="EC" id="2.1.1.64" evidence="5"/>
<feature type="domain" description="Methyltransferase type 11" evidence="4">
    <location>
        <begin position="54"/>
        <end position="147"/>
    </location>
</feature>
<name>A0ABW4SZG7_9ACTN</name>
<dbReference type="GO" id="GO:0061542">
    <property type="term" value="F:3-demethylubiquinol 3-O-methyltransferase activity"/>
    <property type="evidence" value="ECO:0007669"/>
    <property type="project" value="UniProtKB-EC"/>
</dbReference>
<evidence type="ECO:0000256" key="1">
    <source>
        <dbReference type="ARBA" id="ARBA00022603"/>
    </source>
</evidence>
<dbReference type="GO" id="GO:0032259">
    <property type="term" value="P:methylation"/>
    <property type="evidence" value="ECO:0007669"/>
    <property type="project" value="UniProtKB-KW"/>
</dbReference>